<dbReference type="InterPro" id="IPR013098">
    <property type="entry name" value="Ig_I-set"/>
</dbReference>
<dbReference type="InterPro" id="IPR013106">
    <property type="entry name" value="Ig_V-set"/>
</dbReference>
<gene>
    <name evidence="3" type="ORF">Pmani_009136</name>
</gene>
<feature type="region of interest" description="Disordered" evidence="1">
    <location>
        <begin position="100"/>
        <end position="237"/>
    </location>
</feature>
<dbReference type="InterPro" id="IPR003598">
    <property type="entry name" value="Ig_sub2"/>
</dbReference>
<dbReference type="SMART" id="SM00406">
    <property type="entry name" value="IGv"/>
    <property type="match status" value="2"/>
</dbReference>
<feature type="compositionally biased region" description="Basic and acidic residues" evidence="1">
    <location>
        <begin position="100"/>
        <end position="112"/>
    </location>
</feature>
<reference evidence="3" key="1">
    <citation type="submission" date="2023-11" db="EMBL/GenBank/DDBJ databases">
        <title>Genome assemblies of two species of porcelain crab, Petrolisthes cinctipes and Petrolisthes manimaculis (Anomura: Porcellanidae).</title>
        <authorList>
            <person name="Angst P."/>
        </authorList>
    </citation>
    <scope>NUCLEOTIDE SEQUENCE</scope>
    <source>
        <strain evidence="3">PB745_02</strain>
        <tissue evidence="3">Gill</tissue>
    </source>
</reference>
<dbReference type="InterPro" id="IPR007110">
    <property type="entry name" value="Ig-like_dom"/>
</dbReference>
<dbReference type="Pfam" id="PF00047">
    <property type="entry name" value="ig"/>
    <property type="match status" value="1"/>
</dbReference>
<accession>A0AAE1Q5D6</accession>
<dbReference type="SMART" id="SM00408">
    <property type="entry name" value="IGc2"/>
    <property type="match status" value="2"/>
</dbReference>
<proteinExistence type="predicted"/>
<evidence type="ECO:0000259" key="2">
    <source>
        <dbReference type="PROSITE" id="PS50835"/>
    </source>
</evidence>
<evidence type="ECO:0000256" key="1">
    <source>
        <dbReference type="SAM" id="MobiDB-lite"/>
    </source>
</evidence>
<feature type="compositionally biased region" description="Basic and acidic residues" evidence="1">
    <location>
        <begin position="139"/>
        <end position="159"/>
    </location>
</feature>
<dbReference type="SUPFAM" id="SSF48726">
    <property type="entry name" value="Immunoglobulin"/>
    <property type="match status" value="2"/>
</dbReference>
<dbReference type="PROSITE" id="PS50835">
    <property type="entry name" value="IG_LIKE"/>
    <property type="match status" value="2"/>
</dbReference>
<evidence type="ECO:0000313" key="3">
    <source>
        <dbReference type="EMBL" id="KAK4319934.1"/>
    </source>
</evidence>
<dbReference type="InterPro" id="IPR036179">
    <property type="entry name" value="Ig-like_dom_sf"/>
</dbReference>
<dbReference type="GO" id="GO:0050808">
    <property type="term" value="P:synapse organization"/>
    <property type="evidence" value="ECO:0007669"/>
    <property type="project" value="TreeGrafter"/>
</dbReference>
<dbReference type="InterPro" id="IPR003599">
    <property type="entry name" value="Ig_sub"/>
</dbReference>
<comment type="caution">
    <text evidence="3">The sequence shown here is derived from an EMBL/GenBank/DDBJ whole genome shotgun (WGS) entry which is preliminary data.</text>
</comment>
<protein>
    <recommendedName>
        <fullName evidence="2">Ig-like domain-containing protein</fullName>
    </recommendedName>
</protein>
<feature type="domain" description="Ig-like" evidence="2">
    <location>
        <begin position="231"/>
        <end position="317"/>
    </location>
</feature>
<dbReference type="InterPro" id="IPR037448">
    <property type="entry name" value="Zig-8"/>
</dbReference>
<feature type="compositionally biased region" description="Basic and acidic residues" evidence="1">
    <location>
        <begin position="182"/>
        <end position="223"/>
    </location>
</feature>
<dbReference type="GO" id="GO:0032589">
    <property type="term" value="C:neuron projection membrane"/>
    <property type="evidence" value="ECO:0007669"/>
    <property type="project" value="TreeGrafter"/>
</dbReference>
<dbReference type="InterPro" id="IPR013783">
    <property type="entry name" value="Ig-like_fold"/>
</dbReference>
<feature type="compositionally biased region" description="Low complexity" evidence="1">
    <location>
        <begin position="11"/>
        <end position="37"/>
    </location>
</feature>
<organism evidence="3 4">
    <name type="scientific">Petrolisthes manimaculis</name>
    <dbReference type="NCBI Taxonomy" id="1843537"/>
    <lineage>
        <taxon>Eukaryota</taxon>
        <taxon>Metazoa</taxon>
        <taxon>Ecdysozoa</taxon>
        <taxon>Arthropoda</taxon>
        <taxon>Crustacea</taxon>
        <taxon>Multicrustacea</taxon>
        <taxon>Malacostraca</taxon>
        <taxon>Eumalacostraca</taxon>
        <taxon>Eucarida</taxon>
        <taxon>Decapoda</taxon>
        <taxon>Pleocyemata</taxon>
        <taxon>Anomura</taxon>
        <taxon>Galatheoidea</taxon>
        <taxon>Porcellanidae</taxon>
        <taxon>Petrolisthes</taxon>
    </lineage>
</organism>
<dbReference type="Gene3D" id="2.60.40.10">
    <property type="entry name" value="Immunoglobulins"/>
    <property type="match status" value="2"/>
</dbReference>
<evidence type="ECO:0000313" key="4">
    <source>
        <dbReference type="Proteomes" id="UP001292094"/>
    </source>
</evidence>
<dbReference type="Proteomes" id="UP001292094">
    <property type="component" value="Unassembled WGS sequence"/>
</dbReference>
<dbReference type="Pfam" id="PF07679">
    <property type="entry name" value="I-set"/>
    <property type="match status" value="1"/>
</dbReference>
<dbReference type="PANTHER" id="PTHR23279:SF46">
    <property type="entry name" value="DEFECTIVE PROBOSCIS EXTENSION RESPONSE 10, ISOFORM A-RELATED"/>
    <property type="match status" value="1"/>
</dbReference>
<keyword evidence="4" id="KW-1185">Reference proteome</keyword>
<dbReference type="AlphaFoldDB" id="A0AAE1Q5D6"/>
<feature type="region of interest" description="Disordered" evidence="1">
    <location>
        <begin position="1"/>
        <end position="37"/>
    </location>
</feature>
<dbReference type="PANTHER" id="PTHR23279">
    <property type="entry name" value="DEFECTIVE PROBOSCIS EXTENSION RESPONSE DPR -RELATED"/>
    <property type="match status" value="1"/>
</dbReference>
<dbReference type="EMBL" id="JAWZYT010000706">
    <property type="protein sequence ID" value="KAK4319934.1"/>
    <property type="molecule type" value="Genomic_DNA"/>
</dbReference>
<name>A0AAE1Q5D6_9EUCA</name>
<sequence length="469" mass="53261">MIADTQHHHSQQQQHTQTDTQTNHPLTLQNNNNNNTITNVDYSDMYFYPTHNNHHQHDYHTANYDYYNTNNHNFHNYHDPYDYDPSQTHPDLVSADYTDYKRQKGASEEQERTTTTTITEEQLIRRNSRENEEQNQNTHDTEPKMWRKDDVDGVWRREDSEDGGDVDVWRGGKDGGNNDGDSVWRREGDHEDDGVWRGNEHSDDGDGDGVWRRGGDRDGDDGVNKLTSTGPRFDRSLPRKVTVQAGKTAVLTCRVLNNDEKAVSWMRHEDLHILSVGEYKYSSDERMEVTRGARKGEWNLVIRGAKEEDSGMYQCQVATKPVLSFVVNLQVVVPRAEVMNGGEVFVHRGSLINLTCIVTHGTRRPVYVYWYHHDQVLDYEGRGGVTVITQASRNTVSHLLMRNATPADSGTYSCTPSSGTHDTTTLHVLNGEHQAAMQSDTAPPNLCLSLALVLTLALTLALSHYTTLP</sequence>
<dbReference type="FunFam" id="2.60.40.10:FF:000129">
    <property type="entry name" value="CLUMA_CG018772, isoform A"/>
    <property type="match status" value="1"/>
</dbReference>
<dbReference type="SMART" id="SM00409">
    <property type="entry name" value="IG"/>
    <property type="match status" value="2"/>
</dbReference>
<feature type="compositionally biased region" description="Basic and acidic residues" evidence="1">
    <location>
        <begin position="122"/>
        <end position="132"/>
    </location>
</feature>
<dbReference type="InterPro" id="IPR013151">
    <property type="entry name" value="Immunoglobulin_dom"/>
</dbReference>
<feature type="domain" description="Ig-like" evidence="2">
    <location>
        <begin position="334"/>
        <end position="427"/>
    </location>
</feature>